<gene>
    <name evidence="2" type="ORF">L798_04774</name>
</gene>
<proteinExistence type="predicted"/>
<keyword evidence="3" id="KW-1185">Reference proteome</keyword>
<reference evidence="2 3" key="1">
    <citation type="journal article" date="2014" name="Nat. Commun.">
        <title>Molecular traces of alternative social organization in a termite genome.</title>
        <authorList>
            <person name="Terrapon N."/>
            <person name="Li C."/>
            <person name="Robertson H.M."/>
            <person name="Ji L."/>
            <person name="Meng X."/>
            <person name="Booth W."/>
            <person name="Chen Z."/>
            <person name="Childers C.P."/>
            <person name="Glastad K.M."/>
            <person name="Gokhale K."/>
            <person name="Gowin J."/>
            <person name="Gronenberg W."/>
            <person name="Hermansen R.A."/>
            <person name="Hu H."/>
            <person name="Hunt B.G."/>
            <person name="Huylmans A.K."/>
            <person name="Khalil S.M."/>
            <person name="Mitchell R.D."/>
            <person name="Munoz-Torres M.C."/>
            <person name="Mustard J.A."/>
            <person name="Pan H."/>
            <person name="Reese J.T."/>
            <person name="Scharf M.E."/>
            <person name="Sun F."/>
            <person name="Vogel H."/>
            <person name="Xiao J."/>
            <person name="Yang W."/>
            <person name="Yang Z."/>
            <person name="Yang Z."/>
            <person name="Zhou J."/>
            <person name="Zhu J."/>
            <person name="Brent C.S."/>
            <person name="Elsik C.G."/>
            <person name="Goodisman M.A."/>
            <person name="Liberles D.A."/>
            <person name="Roe R.M."/>
            <person name="Vargo E.L."/>
            <person name="Vilcinskas A."/>
            <person name="Wang J."/>
            <person name="Bornberg-Bauer E."/>
            <person name="Korb J."/>
            <person name="Zhang G."/>
            <person name="Liebig J."/>
        </authorList>
    </citation>
    <scope>NUCLEOTIDE SEQUENCE [LARGE SCALE GENOMIC DNA]</scope>
    <source>
        <tissue evidence="2">Whole organism</tissue>
    </source>
</reference>
<feature type="transmembrane region" description="Helical" evidence="1">
    <location>
        <begin position="6"/>
        <end position="23"/>
    </location>
</feature>
<protein>
    <submittedName>
        <fullName evidence="2">Uncharacterized protein</fullName>
    </submittedName>
</protein>
<dbReference type="Proteomes" id="UP000027135">
    <property type="component" value="Unassembled WGS sequence"/>
</dbReference>
<evidence type="ECO:0000313" key="2">
    <source>
        <dbReference type="EMBL" id="KDR20476.1"/>
    </source>
</evidence>
<accession>A0A067RJ65</accession>
<keyword evidence="1" id="KW-1133">Transmembrane helix</keyword>
<evidence type="ECO:0000256" key="1">
    <source>
        <dbReference type="SAM" id="Phobius"/>
    </source>
</evidence>
<dbReference type="EMBL" id="KK852602">
    <property type="protein sequence ID" value="KDR20476.1"/>
    <property type="molecule type" value="Genomic_DNA"/>
</dbReference>
<name>A0A067RJ65_ZOONE</name>
<evidence type="ECO:0000313" key="3">
    <source>
        <dbReference type="Proteomes" id="UP000027135"/>
    </source>
</evidence>
<organism evidence="2 3">
    <name type="scientific">Zootermopsis nevadensis</name>
    <name type="common">Dampwood termite</name>
    <dbReference type="NCBI Taxonomy" id="136037"/>
    <lineage>
        <taxon>Eukaryota</taxon>
        <taxon>Metazoa</taxon>
        <taxon>Ecdysozoa</taxon>
        <taxon>Arthropoda</taxon>
        <taxon>Hexapoda</taxon>
        <taxon>Insecta</taxon>
        <taxon>Pterygota</taxon>
        <taxon>Neoptera</taxon>
        <taxon>Polyneoptera</taxon>
        <taxon>Dictyoptera</taxon>
        <taxon>Blattodea</taxon>
        <taxon>Blattoidea</taxon>
        <taxon>Termitoidae</taxon>
        <taxon>Termopsidae</taxon>
        <taxon>Zootermopsis</taxon>
    </lineage>
</organism>
<sequence length="211" mass="23952">MKSLQFVIKIVSVIAMFVLRLMWGILRRCIWPFDVDFSRVSERPRPLSEGRTRSDVQDIGLSAGGVNASHGTPERPILQLVRQTTWTGDDDIGLSADGVNASHGTPERPILQLVRQTTWTGDDDIGLSAGGVRRKYQPVLGLQITYSRLRSVRSVVDEPDIVLGRLLIPKDHDLETLRASFDKHKFVFFHHFFCSYLFHKSVVEEQYESNC</sequence>
<dbReference type="AlphaFoldDB" id="A0A067RJ65"/>
<dbReference type="InParanoid" id="A0A067RJ65"/>
<keyword evidence="1" id="KW-0472">Membrane</keyword>
<keyword evidence="1" id="KW-0812">Transmembrane</keyword>